<comment type="caution">
    <text evidence="3">The sequence shown here is derived from an EMBL/GenBank/DDBJ whole genome shotgun (WGS) entry which is preliminary data.</text>
</comment>
<feature type="region of interest" description="Disordered" evidence="1">
    <location>
        <begin position="1"/>
        <end position="34"/>
    </location>
</feature>
<feature type="compositionally biased region" description="Polar residues" evidence="1">
    <location>
        <begin position="157"/>
        <end position="167"/>
    </location>
</feature>
<gene>
    <name evidence="3" type="ORF">EYF80_033632</name>
</gene>
<keyword evidence="2" id="KW-0812">Transmembrane</keyword>
<feature type="transmembrane region" description="Helical" evidence="2">
    <location>
        <begin position="109"/>
        <end position="127"/>
    </location>
</feature>
<accession>A0A4Z2GRG7</accession>
<dbReference type="EMBL" id="SRLO01000435">
    <property type="protein sequence ID" value="TNN56167.1"/>
    <property type="molecule type" value="Genomic_DNA"/>
</dbReference>
<proteinExistence type="predicted"/>
<keyword evidence="2" id="KW-1133">Transmembrane helix</keyword>
<evidence type="ECO:0000256" key="1">
    <source>
        <dbReference type="SAM" id="MobiDB-lite"/>
    </source>
</evidence>
<reference evidence="3 4" key="1">
    <citation type="submission" date="2019-03" db="EMBL/GenBank/DDBJ databases">
        <title>First draft genome of Liparis tanakae, snailfish: a comprehensive survey of snailfish specific genes.</title>
        <authorList>
            <person name="Kim W."/>
            <person name="Song I."/>
            <person name="Jeong J.-H."/>
            <person name="Kim D."/>
            <person name="Kim S."/>
            <person name="Ryu S."/>
            <person name="Song J.Y."/>
            <person name="Lee S.K."/>
        </authorList>
    </citation>
    <scope>NUCLEOTIDE SEQUENCE [LARGE SCALE GENOMIC DNA]</scope>
    <source>
        <tissue evidence="3">Muscle</tissue>
    </source>
</reference>
<keyword evidence="2" id="KW-0472">Membrane</keyword>
<evidence type="ECO:0000256" key="2">
    <source>
        <dbReference type="SAM" id="Phobius"/>
    </source>
</evidence>
<name>A0A4Z2GRG7_9TELE</name>
<evidence type="ECO:0000313" key="3">
    <source>
        <dbReference type="EMBL" id="TNN56167.1"/>
    </source>
</evidence>
<dbReference type="Proteomes" id="UP000314294">
    <property type="component" value="Unassembled WGS sequence"/>
</dbReference>
<feature type="compositionally biased region" description="Basic and acidic residues" evidence="1">
    <location>
        <begin position="1"/>
        <end position="11"/>
    </location>
</feature>
<sequence>MGNALGDKHVNDNSNTFHMSISGGQYERDLPRGPIHDSKERVVLPVDGEMQLCATLRGAEGEKKRPRHLGGLPVGAQCAALSLSGKEWEERAAWPRALQRAAARRCKTINTFPLMIVSILISVYSSLAPSVSTPFSAEAAPSRPGLQPVGGQDEGISGSSVRLKAST</sequence>
<protein>
    <submittedName>
        <fullName evidence="3">Uncharacterized protein</fullName>
    </submittedName>
</protein>
<feature type="compositionally biased region" description="Polar residues" evidence="1">
    <location>
        <begin position="12"/>
        <end position="23"/>
    </location>
</feature>
<keyword evidence="4" id="KW-1185">Reference proteome</keyword>
<evidence type="ECO:0000313" key="4">
    <source>
        <dbReference type="Proteomes" id="UP000314294"/>
    </source>
</evidence>
<dbReference type="AlphaFoldDB" id="A0A4Z2GRG7"/>
<organism evidence="3 4">
    <name type="scientific">Liparis tanakae</name>
    <name type="common">Tanaka's snailfish</name>
    <dbReference type="NCBI Taxonomy" id="230148"/>
    <lineage>
        <taxon>Eukaryota</taxon>
        <taxon>Metazoa</taxon>
        <taxon>Chordata</taxon>
        <taxon>Craniata</taxon>
        <taxon>Vertebrata</taxon>
        <taxon>Euteleostomi</taxon>
        <taxon>Actinopterygii</taxon>
        <taxon>Neopterygii</taxon>
        <taxon>Teleostei</taxon>
        <taxon>Neoteleostei</taxon>
        <taxon>Acanthomorphata</taxon>
        <taxon>Eupercaria</taxon>
        <taxon>Perciformes</taxon>
        <taxon>Cottioidei</taxon>
        <taxon>Cottales</taxon>
        <taxon>Liparidae</taxon>
        <taxon>Liparis</taxon>
    </lineage>
</organism>
<feature type="region of interest" description="Disordered" evidence="1">
    <location>
        <begin position="133"/>
        <end position="167"/>
    </location>
</feature>